<dbReference type="Gene3D" id="3.40.50.2000">
    <property type="entry name" value="Glycogen Phosphorylase B"/>
    <property type="match status" value="2"/>
</dbReference>
<reference evidence="3" key="1">
    <citation type="submission" date="2014-12" db="EMBL/GenBank/DDBJ databases">
        <title>Genome sequence of Clostridium beijerinckii strain 59B.</title>
        <authorList>
            <person name="Little G.T."/>
            <person name="Minton N.P."/>
        </authorList>
    </citation>
    <scope>NUCLEOTIDE SEQUENCE [LARGE SCALE GENOMIC DNA]</scope>
    <source>
        <strain evidence="3">59B</strain>
    </source>
</reference>
<keyword evidence="2" id="KW-0808">Transferase</keyword>
<accession>A0A0B5QML7</accession>
<dbReference type="GO" id="GO:0016757">
    <property type="term" value="F:glycosyltransferase activity"/>
    <property type="evidence" value="ECO:0007669"/>
    <property type="project" value="InterPro"/>
</dbReference>
<dbReference type="Pfam" id="PF00534">
    <property type="entry name" value="Glycos_transf_1"/>
    <property type="match status" value="1"/>
</dbReference>
<evidence type="ECO:0000313" key="2">
    <source>
        <dbReference type="EMBL" id="AJG99496.1"/>
    </source>
</evidence>
<dbReference type="OrthoDB" id="9787617at2"/>
<evidence type="ECO:0000313" key="3">
    <source>
        <dbReference type="Proteomes" id="UP000031866"/>
    </source>
</evidence>
<dbReference type="InterPro" id="IPR001296">
    <property type="entry name" value="Glyco_trans_1"/>
</dbReference>
<sequence>MKKYFTLYWPGLQNFHLTKDVGLIPYVFQKHLNYEVSILCGKNEEHYDEVFTKNITLNFMEDEASVTSLLQKTDILMFIGLYDFNLNMIERFKSVNPNGKIYLKLDLNRYWLNRITFNNRSINLLSNNSLVSVESKNLKKIIDDTWPIKVEHIPNGFYDFFDSPVINYKDKENIILTVGRLGSYEKATEIIMEAFKIASEKLPDWKLKLVGPIEPGFNEYINNYLYKYYPKLQGRVIFTGPIYDRKLLMEEYKKSKVFCLTSRVEAFAQVFGEAAFNGNYIISSDVEGAIDITDDKKYGDIFQINNFEELSKKLISTCSNEKLLEQVCNDIQINTRDNFGWIKICEKINSFF</sequence>
<gene>
    <name evidence="2" type="ORF">LF65_02926</name>
</gene>
<dbReference type="SUPFAM" id="SSF53756">
    <property type="entry name" value="UDP-Glycosyltransferase/glycogen phosphorylase"/>
    <property type="match status" value="1"/>
</dbReference>
<organism evidence="2 3">
    <name type="scientific">Clostridium beijerinckii</name>
    <name type="common">Clostridium MP</name>
    <dbReference type="NCBI Taxonomy" id="1520"/>
    <lineage>
        <taxon>Bacteria</taxon>
        <taxon>Bacillati</taxon>
        <taxon>Bacillota</taxon>
        <taxon>Clostridia</taxon>
        <taxon>Eubacteriales</taxon>
        <taxon>Clostridiaceae</taxon>
        <taxon>Clostridium</taxon>
    </lineage>
</organism>
<protein>
    <submittedName>
        <fullName evidence="2">Glycosyl transferase family 1</fullName>
    </submittedName>
</protein>
<dbReference type="EMBL" id="CP010086">
    <property type="protein sequence ID" value="AJG99496.1"/>
    <property type="molecule type" value="Genomic_DNA"/>
</dbReference>
<dbReference type="Proteomes" id="UP000031866">
    <property type="component" value="Chromosome"/>
</dbReference>
<dbReference type="KEGG" id="cbei:LF65_02926"/>
<name>A0A0B5QML7_CLOBE</name>
<dbReference type="STRING" id="1520.LF65_02926"/>
<dbReference type="PANTHER" id="PTHR12526">
    <property type="entry name" value="GLYCOSYLTRANSFERASE"/>
    <property type="match status" value="1"/>
</dbReference>
<proteinExistence type="predicted"/>
<dbReference type="RefSeq" id="WP_041896967.1">
    <property type="nucleotide sequence ID" value="NZ_CP010086.2"/>
</dbReference>
<dbReference type="AlphaFoldDB" id="A0A0B5QML7"/>
<feature type="domain" description="Glycosyl transferase family 1" evidence="1">
    <location>
        <begin position="166"/>
        <end position="326"/>
    </location>
</feature>
<evidence type="ECO:0000259" key="1">
    <source>
        <dbReference type="Pfam" id="PF00534"/>
    </source>
</evidence>